<name>A0A4P9XUP6_9FUNG</name>
<keyword evidence="19" id="KW-1133">Transmembrane helix</keyword>
<comment type="catalytic activity">
    <reaction evidence="4">
        <text>L-alpha-aminoacyl-L-arginine(out) = L-alpha-aminoacyl-L-arginine(in)</text>
        <dbReference type="Rhea" id="RHEA:79367"/>
        <dbReference type="ChEBI" id="CHEBI:229968"/>
    </reaction>
</comment>
<dbReference type="STRING" id="78915.A0A4P9XUP6"/>
<comment type="subunit">
    <text evidence="18">Homodimer. Interacts with lysosomal protein GLMP (via lumenal domain); the interaction starts while both proteins are still in the endoplasmic reticulum and is required for stabilization of MFSD1 in lysosomes but has no direct effect on its targeting to lysosomes or transporter activity.</text>
</comment>
<comment type="catalytic activity">
    <reaction evidence="2">
        <text>L-lysyl-L-alanine(out) = L-lysyl-L-alanine(in)</text>
        <dbReference type="Rhea" id="RHEA:79399"/>
        <dbReference type="ChEBI" id="CHEBI:229954"/>
    </reaction>
</comment>
<comment type="subcellular location">
    <subcellularLocation>
        <location evidence="1">Membrane</location>
        <topology evidence="1">Multi-pass membrane protein</topology>
    </subcellularLocation>
</comment>
<feature type="transmembrane region" description="Helical" evidence="19">
    <location>
        <begin position="6"/>
        <end position="25"/>
    </location>
</feature>
<evidence type="ECO:0000313" key="22">
    <source>
        <dbReference type="Proteomes" id="UP000271241"/>
    </source>
</evidence>
<comment type="catalytic activity">
    <reaction evidence="8">
        <text>L-aspartyl-L-lysine(out) = L-aspartyl-L-lysine(in)</text>
        <dbReference type="Rhea" id="RHEA:79411"/>
        <dbReference type="ChEBI" id="CHEBI:229953"/>
    </reaction>
</comment>
<comment type="catalytic activity">
    <reaction evidence="7">
        <text>L-alpha-aminoacyl-L-lysine(out) = L-alpha-aminoacyl-L-lysine(in)</text>
        <dbReference type="Rhea" id="RHEA:79383"/>
        <dbReference type="ChEBI" id="CHEBI:229966"/>
    </reaction>
</comment>
<feature type="transmembrane region" description="Helical" evidence="19">
    <location>
        <begin position="212"/>
        <end position="230"/>
    </location>
</feature>
<evidence type="ECO:0000256" key="3">
    <source>
        <dbReference type="ARBA" id="ARBA00044878"/>
    </source>
</evidence>
<dbReference type="SUPFAM" id="SSF103473">
    <property type="entry name" value="MFS general substrate transporter"/>
    <property type="match status" value="1"/>
</dbReference>
<accession>A0A4P9XUP6</accession>
<organism evidence="21 22">
    <name type="scientific">Thamnocephalis sphaerospora</name>
    <dbReference type="NCBI Taxonomy" id="78915"/>
    <lineage>
        <taxon>Eukaryota</taxon>
        <taxon>Fungi</taxon>
        <taxon>Fungi incertae sedis</taxon>
        <taxon>Zoopagomycota</taxon>
        <taxon>Zoopagomycotina</taxon>
        <taxon>Zoopagomycetes</taxon>
        <taxon>Zoopagales</taxon>
        <taxon>Sigmoideomycetaceae</taxon>
        <taxon>Thamnocephalis</taxon>
    </lineage>
</organism>
<feature type="transmembrane region" description="Helical" evidence="19">
    <location>
        <begin position="90"/>
        <end position="116"/>
    </location>
</feature>
<sequence length="325" mass="35342">GPPQSSVAIVNTILPVLGGFFVDTFGTGAGSVLATTLVAAGNILVAISTNMRSFPVMVIGRVLYGLGSGSITVVQGAILSHWFRGRGLAITLGLEVAVSRLASFLSMATVMPIAIHTGFYGWAFWFTAFLCVLSCVVNAGYVLLLRYLRVELGLERRVLARKKAFHPSAILRFPMVYWWIVGVTFTLGSAWTTFLHLNTEMVKIRFGRKEDIAAFTASISQVLPIFIAPFQGYLHDRYGRRAVTAMWAALMFVLSMWLFLHYVDMNPLVGMIIFSVSLTFGPVAMFSSVSLVLSKAFVGTGLGIYKAALHIGTSLLDILVGVLQD</sequence>
<feature type="transmembrane region" description="Helical" evidence="19">
    <location>
        <begin position="169"/>
        <end position="192"/>
    </location>
</feature>
<comment type="catalytic activity">
    <reaction evidence="3">
        <text>L-histidyl-glycine(out) = L-histidyl-glycine(in)</text>
        <dbReference type="Rhea" id="RHEA:79395"/>
        <dbReference type="ChEBI" id="CHEBI:229957"/>
    </reaction>
</comment>
<feature type="transmembrane region" description="Helical" evidence="19">
    <location>
        <begin position="242"/>
        <end position="262"/>
    </location>
</feature>
<dbReference type="EMBL" id="KZ992478">
    <property type="protein sequence ID" value="RKP09955.1"/>
    <property type="molecule type" value="Genomic_DNA"/>
</dbReference>
<evidence type="ECO:0000256" key="16">
    <source>
        <dbReference type="ARBA" id="ARBA00045018"/>
    </source>
</evidence>
<reference evidence="22" key="1">
    <citation type="journal article" date="2018" name="Nat. Microbiol.">
        <title>Leveraging single-cell genomics to expand the fungal tree of life.</title>
        <authorList>
            <person name="Ahrendt S.R."/>
            <person name="Quandt C.A."/>
            <person name="Ciobanu D."/>
            <person name="Clum A."/>
            <person name="Salamov A."/>
            <person name="Andreopoulos B."/>
            <person name="Cheng J.F."/>
            <person name="Woyke T."/>
            <person name="Pelin A."/>
            <person name="Henrissat B."/>
            <person name="Reynolds N.K."/>
            <person name="Benny G.L."/>
            <person name="Smith M.E."/>
            <person name="James T.Y."/>
            <person name="Grigoriev I.V."/>
        </authorList>
    </citation>
    <scope>NUCLEOTIDE SEQUENCE [LARGE SCALE GENOMIC DNA]</scope>
    <source>
        <strain evidence="22">RSA 1356</strain>
    </source>
</reference>
<evidence type="ECO:0000256" key="12">
    <source>
        <dbReference type="ARBA" id="ARBA00044912"/>
    </source>
</evidence>
<evidence type="ECO:0000256" key="1">
    <source>
        <dbReference type="ARBA" id="ARBA00004141"/>
    </source>
</evidence>
<comment type="catalytic activity">
    <reaction evidence="10">
        <text>L-lysyl-L-lysine(out) = L-lysyl-L-lysine(in)</text>
        <dbReference type="Rhea" id="RHEA:79403"/>
        <dbReference type="ChEBI" id="CHEBI:229956"/>
    </reaction>
</comment>
<evidence type="ECO:0000256" key="14">
    <source>
        <dbReference type="ARBA" id="ARBA00044924"/>
    </source>
</evidence>
<feature type="transmembrane region" description="Helical" evidence="19">
    <location>
        <begin position="268"/>
        <end position="292"/>
    </location>
</feature>
<dbReference type="PROSITE" id="PS50850">
    <property type="entry name" value="MFS"/>
    <property type="match status" value="1"/>
</dbReference>
<evidence type="ECO:0000256" key="2">
    <source>
        <dbReference type="ARBA" id="ARBA00044876"/>
    </source>
</evidence>
<keyword evidence="22" id="KW-1185">Reference proteome</keyword>
<evidence type="ECO:0000256" key="11">
    <source>
        <dbReference type="ARBA" id="ARBA00044903"/>
    </source>
</evidence>
<evidence type="ECO:0000313" key="21">
    <source>
        <dbReference type="EMBL" id="RKP09955.1"/>
    </source>
</evidence>
<protein>
    <recommendedName>
        <fullName evidence="15">Lysosomal dipeptide transporter MFSD1</fullName>
    </recommendedName>
    <alternativeName>
        <fullName evidence="16">Major facilitator superfamily domain-containing protein 1</fullName>
    </alternativeName>
</protein>
<comment type="function">
    <text evidence="17">Lysosomal dipeptide uniporter that selectively exports lysine, arginine or histidine-containing dipeptides with a net positive charge from the lysosome lumen into the cytosol. Could play a role in a specific type of protein O-glycosylation indirectly regulating macrophages migration and tissue invasion. Also essential for liver homeostasis.</text>
</comment>
<dbReference type="PANTHER" id="PTHR23512">
    <property type="entry name" value="MAJOR FACILITATOR SUPERFAMILY DOMAIN-CONTAINING PROTEIN 1"/>
    <property type="match status" value="1"/>
</dbReference>
<evidence type="ECO:0000256" key="8">
    <source>
        <dbReference type="ARBA" id="ARBA00044898"/>
    </source>
</evidence>
<evidence type="ECO:0000256" key="17">
    <source>
        <dbReference type="ARBA" id="ARBA00045709"/>
    </source>
</evidence>
<comment type="catalytic activity">
    <reaction evidence="6">
        <text>L-lysyl-L-alpha-amino acid(out) = L-lysyl-L-alpha-amino acid(in)</text>
        <dbReference type="Rhea" id="RHEA:79387"/>
        <dbReference type="ChEBI" id="CHEBI:229965"/>
    </reaction>
</comment>
<keyword evidence="19" id="KW-0472">Membrane</keyword>
<feature type="non-terminal residue" evidence="21">
    <location>
        <position position="325"/>
    </location>
</feature>
<feature type="non-terminal residue" evidence="21">
    <location>
        <position position="1"/>
    </location>
</feature>
<evidence type="ECO:0000256" key="15">
    <source>
        <dbReference type="ARBA" id="ARBA00044985"/>
    </source>
</evidence>
<dbReference type="OrthoDB" id="424834at2759"/>
<dbReference type="InterPro" id="IPR011701">
    <property type="entry name" value="MFS"/>
</dbReference>
<evidence type="ECO:0000256" key="6">
    <source>
        <dbReference type="ARBA" id="ARBA00044891"/>
    </source>
</evidence>
<dbReference type="InterPro" id="IPR036259">
    <property type="entry name" value="MFS_trans_sf"/>
</dbReference>
<evidence type="ECO:0000256" key="7">
    <source>
        <dbReference type="ARBA" id="ARBA00044893"/>
    </source>
</evidence>
<evidence type="ECO:0000256" key="18">
    <source>
        <dbReference type="ARBA" id="ARBA00046376"/>
    </source>
</evidence>
<comment type="catalytic activity">
    <reaction evidence="13">
        <text>L-alanyl-L-lysine(out) = L-alanyl-L-lysine(in)</text>
        <dbReference type="Rhea" id="RHEA:79415"/>
        <dbReference type="ChEBI" id="CHEBI:192470"/>
    </reaction>
</comment>
<feature type="transmembrane region" description="Helical" evidence="19">
    <location>
        <begin position="32"/>
        <end position="51"/>
    </location>
</feature>
<comment type="catalytic activity">
    <reaction evidence="11">
        <text>L-arginyl-glycine(out) = L-arginyl-glycine(in)</text>
        <dbReference type="Rhea" id="RHEA:79391"/>
        <dbReference type="ChEBI" id="CHEBI:229955"/>
    </reaction>
</comment>
<feature type="domain" description="Major facilitator superfamily (MFS) profile" evidence="20">
    <location>
        <begin position="1"/>
        <end position="325"/>
    </location>
</feature>
<gene>
    <name evidence="21" type="ORF">THASP1DRAFT_6589</name>
</gene>
<evidence type="ECO:0000256" key="10">
    <source>
        <dbReference type="ARBA" id="ARBA00044900"/>
    </source>
</evidence>
<comment type="catalytic activity">
    <reaction evidence="5">
        <text>L-alpha-aminoacyl-L-histidine(out) = L-alpha-aminoacyl-L-histidine(in)</text>
        <dbReference type="Rhea" id="RHEA:79375"/>
        <dbReference type="ChEBI" id="CHEBI:229967"/>
    </reaction>
</comment>
<dbReference type="GO" id="GO:0022857">
    <property type="term" value="F:transmembrane transporter activity"/>
    <property type="evidence" value="ECO:0007669"/>
    <property type="project" value="InterPro"/>
</dbReference>
<evidence type="ECO:0000256" key="5">
    <source>
        <dbReference type="ARBA" id="ARBA00044884"/>
    </source>
</evidence>
<proteinExistence type="predicted"/>
<feature type="transmembrane region" description="Helical" evidence="19">
    <location>
        <begin position="304"/>
        <end position="323"/>
    </location>
</feature>
<evidence type="ECO:0000256" key="4">
    <source>
        <dbReference type="ARBA" id="ARBA00044881"/>
    </source>
</evidence>
<keyword evidence="19" id="KW-0812">Transmembrane</keyword>
<comment type="catalytic activity">
    <reaction evidence="9">
        <text>L-arginyl-L-alpha-amino acid(out) = L-arginyl-L-alpha-amino acid(in)</text>
        <dbReference type="Rhea" id="RHEA:79371"/>
        <dbReference type="ChEBI" id="CHEBI:84315"/>
    </reaction>
</comment>
<dbReference type="PANTHER" id="PTHR23512:SF12">
    <property type="entry name" value="TRANSPORTER, PUTATIVE (AFU_ORTHOLOGUE AFUA_4G00260)-RELATED"/>
    <property type="match status" value="1"/>
</dbReference>
<evidence type="ECO:0000256" key="13">
    <source>
        <dbReference type="ARBA" id="ARBA00044919"/>
    </source>
</evidence>
<dbReference type="Pfam" id="PF07690">
    <property type="entry name" value="MFS_1"/>
    <property type="match status" value="1"/>
</dbReference>
<evidence type="ECO:0000256" key="9">
    <source>
        <dbReference type="ARBA" id="ARBA00044899"/>
    </source>
</evidence>
<dbReference type="AlphaFoldDB" id="A0A4P9XUP6"/>
<comment type="catalytic activity">
    <reaction evidence="14">
        <text>L-lysyl-glycine(out) = L-lysyl-glycine(in)</text>
        <dbReference type="Rhea" id="RHEA:79407"/>
        <dbReference type="ChEBI" id="CHEBI:191202"/>
    </reaction>
</comment>
<feature type="transmembrane region" description="Helical" evidence="19">
    <location>
        <begin position="63"/>
        <end position="83"/>
    </location>
</feature>
<dbReference type="InterPro" id="IPR052187">
    <property type="entry name" value="MFSD1"/>
</dbReference>
<comment type="catalytic activity">
    <reaction evidence="12">
        <text>L-histidyl-L-alpha-amino acid(out) = L-histidyl-L-alpha-amino acid(in)</text>
        <dbReference type="Rhea" id="RHEA:79379"/>
        <dbReference type="ChEBI" id="CHEBI:229964"/>
    </reaction>
</comment>
<feature type="transmembrane region" description="Helical" evidence="19">
    <location>
        <begin position="122"/>
        <end position="148"/>
    </location>
</feature>
<evidence type="ECO:0000256" key="19">
    <source>
        <dbReference type="SAM" id="Phobius"/>
    </source>
</evidence>
<dbReference type="InterPro" id="IPR020846">
    <property type="entry name" value="MFS_dom"/>
</dbReference>
<evidence type="ECO:0000259" key="20">
    <source>
        <dbReference type="PROSITE" id="PS50850"/>
    </source>
</evidence>
<dbReference type="Proteomes" id="UP000271241">
    <property type="component" value="Unassembled WGS sequence"/>
</dbReference>
<dbReference type="GO" id="GO:0016020">
    <property type="term" value="C:membrane"/>
    <property type="evidence" value="ECO:0007669"/>
    <property type="project" value="UniProtKB-SubCell"/>
</dbReference>
<dbReference type="Gene3D" id="1.20.1250.20">
    <property type="entry name" value="MFS general substrate transporter like domains"/>
    <property type="match status" value="1"/>
</dbReference>